<dbReference type="PANTHER" id="PTHR34477:SF1">
    <property type="entry name" value="UPF0213 PROTEIN YHBQ"/>
    <property type="match status" value="1"/>
</dbReference>
<dbReference type="Gene3D" id="3.40.1440.10">
    <property type="entry name" value="GIY-YIG endonuclease"/>
    <property type="match status" value="1"/>
</dbReference>
<feature type="domain" description="GIY-YIG" evidence="2">
    <location>
        <begin position="1"/>
        <end position="75"/>
    </location>
</feature>
<proteinExistence type="inferred from homology"/>
<reference evidence="3 4" key="1">
    <citation type="journal article" date="2019" name="Nat. Microbiol.">
        <title>Mediterranean grassland soil C-N compound turnover is dependent on rainfall and depth, and is mediated by genomically divergent microorganisms.</title>
        <authorList>
            <person name="Diamond S."/>
            <person name="Andeer P.F."/>
            <person name="Li Z."/>
            <person name="Crits-Christoph A."/>
            <person name="Burstein D."/>
            <person name="Anantharaman K."/>
            <person name="Lane K.R."/>
            <person name="Thomas B.C."/>
            <person name="Pan C."/>
            <person name="Northen T.R."/>
            <person name="Banfield J.F."/>
        </authorList>
    </citation>
    <scope>NUCLEOTIDE SEQUENCE [LARGE SCALE GENOMIC DNA]</scope>
    <source>
        <strain evidence="3">NP_4</strain>
    </source>
</reference>
<sequence>MVYTYVLHSAKDGRWYTGVSKDLKARMHEHRTGRVRSTRSRLPVILAYYEACVDEADAWRRERYLKTGRGKRYLRKRLSGWLSQMWPIKLERHLLTEGG</sequence>
<dbReference type="PANTHER" id="PTHR34477">
    <property type="entry name" value="UPF0213 PROTEIN YHBQ"/>
    <property type="match status" value="1"/>
</dbReference>
<dbReference type="InterPro" id="IPR050190">
    <property type="entry name" value="UPF0213_domain"/>
</dbReference>
<dbReference type="AlphaFoldDB" id="A0A537L3J3"/>
<gene>
    <name evidence="3" type="ORF">E6H01_06860</name>
</gene>
<dbReference type="Pfam" id="PF01541">
    <property type="entry name" value="GIY-YIG"/>
    <property type="match status" value="1"/>
</dbReference>
<evidence type="ECO:0000259" key="2">
    <source>
        <dbReference type="PROSITE" id="PS50164"/>
    </source>
</evidence>
<dbReference type="InterPro" id="IPR035901">
    <property type="entry name" value="GIY-YIG_endonuc_sf"/>
</dbReference>
<dbReference type="InterPro" id="IPR000305">
    <property type="entry name" value="GIY-YIG_endonuc"/>
</dbReference>
<comment type="similarity">
    <text evidence="1">Belongs to the UPF0213 family.</text>
</comment>
<dbReference type="EMBL" id="VBAL01000083">
    <property type="protein sequence ID" value="TMJ02307.1"/>
    <property type="molecule type" value="Genomic_DNA"/>
</dbReference>
<accession>A0A537L3J3</accession>
<organism evidence="3 4">
    <name type="scientific">Candidatus Segetimicrobium genomatis</name>
    <dbReference type="NCBI Taxonomy" id="2569760"/>
    <lineage>
        <taxon>Bacteria</taxon>
        <taxon>Bacillati</taxon>
        <taxon>Candidatus Sysuimicrobiota</taxon>
        <taxon>Candidatus Sysuimicrobiia</taxon>
        <taxon>Candidatus Sysuimicrobiales</taxon>
        <taxon>Candidatus Segetimicrobiaceae</taxon>
        <taxon>Candidatus Segetimicrobium</taxon>
    </lineage>
</organism>
<dbReference type="Proteomes" id="UP000319353">
    <property type="component" value="Unassembled WGS sequence"/>
</dbReference>
<protein>
    <submittedName>
        <fullName evidence="3">GIY-YIG nuclease family protein</fullName>
    </submittedName>
</protein>
<comment type="caution">
    <text evidence="3">The sequence shown here is derived from an EMBL/GenBank/DDBJ whole genome shotgun (WGS) entry which is preliminary data.</text>
</comment>
<evidence type="ECO:0000313" key="4">
    <source>
        <dbReference type="Proteomes" id="UP000319353"/>
    </source>
</evidence>
<dbReference type="PROSITE" id="PS50164">
    <property type="entry name" value="GIY_YIG"/>
    <property type="match status" value="1"/>
</dbReference>
<dbReference type="SUPFAM" id="SSF82771">
    <property type="entry name" value="GIY-YIG endonuclease"/>
    <property type="match status" value="1"/>
</dbReference>
<evidence type="ECO:0000256" key="1">
    <source>
        <dbReference type="ARBA" id="ARBA00007435"/>
    </source>
</evidence>
<evidence type="ECO:0000313" key="3">
    <source>
        <dbReference type="EMBL" id="TMJ02307.1"/>
    </source>
</evidence>
<name>A0A537L3J3_9BACT</name>